<dbReference type="SMART" id="SM00382">
    <property type="entry name" value="AAA"/>
    <property type="match status" value="1"/>
</dbReference>
<evidence type="ECO:0000259" key="13">
    <source>
        <dbReference type="PROSITE" id="PS50893"/>
    </source>
</evidence>
<dbReference type="GO" id="GO:0022857">
    <property type="term" value="F:transmembrane transporter activity"/>
    <property type="evidence" value="ECO:0007669"/>
    <property type="project" value="InterPro"/>
</dbReference>
<keyword evidence="6" id="KW-1003">Cell membrane</keyword>
<accession>A0A011SV33</accession>
<feature type="transmembrane region" description="Helical" evidence="12">
    <location>
        <begin position="89"/>
        <end position="110"/>
    </location>
</feature>
<dbReference type="Pfam" id="PF00005">
    <property type="entry name" value="ABC_tran"/>
    <property type="match status" value="1"/>
</dbReference>
<evidence type="ECO:0000313" key="16">
    <source>
        <dbReference type="EMBL" id="MBE0562138.1"/>
    </source>
</evidence>
<evidence type="ECO:0000256" key="6">
    <source>
        <dbReference type="ARBA" id="ARBA00022475"/>
    </source>
</evidence>
<evidence type="ECO:0000256" key="9">
    <source>
        <dbReference type="ARBA" id="ARBA00022840"/>
    </source>
</evidence>
<protein>
    <submittedName>
        <fullName evidence="15">Amino acid ABC transporter permease/ATP-binding protein</fullName>
    </submittedName>
</protein>
<evidence type="ECO:0000313" key="15">
    <source>
        <dbReference type="EMBL" id="KAB2791275.1"/>
    </source>
</evidence>
<dbReference type="GO" id="GO:0005524">
    <property type="term" value="F:ATP binding"/>
    <property type="evidence" value="ECO:0007669"/>
    <property type="project" value="UniProtKB-KW"/>
</dbReference>
<gene>
    <name evidence="15" type="ORF">F9L06_23730</name>
    <name evidence="16" type="ORF">IH622_15150</name>
</gene>
<dbReference type="Gene3D" id="1.10.3720.10">
    <property type="entry name" value="MetI-like"/>
    <property type="match status" value="1"/>
</dbReference>
<keyword evidence="9 15" id="KW-0067">ATP-binding</keyword>
<reference evidence="15 17" key="1">
    <citation type="submission" date="2019-09" db="EMBL/GenBank/DDBJ databases">
        <title>Taxonomic organization of the family Brucellaceae based on a phylogenomic approach.</title>
        <authorList>
            <person name="Leclercq S."/>
            <person name="Cloeckaert A."/>
            <person name="Zygmunt M.S."/>
        </authorList>
    </citation>
    <scope>NUCLEOTIDE SEQUENCE [LARGE SCALE GENOMIC DNA]</scope>
    <source>
        <strain evidence="15 17">CCUG 34461</strain>
    </source>
</reference>
<evidence type="ECO:0000256" key="4">
    <source>
        <dbReference type="ARBA" id="ARBA00010072"/>
    </source>
</evidence>
<dbReference type="InterPro" id="IPR017871">
    <property type="entry name" value="ABC_transporter-like_CS"/>
</dbReference>
<keyword evidence="7 12" id="KW-0812">Transmembrane</keyword>
<feature type="domain" description="ABC transmembrane type-1" evidence="14">
    <location>
        <begin position="21"/>
        <end position="210"/>
    </location>
</feature>
<dbReference type="InterPro" id="IPR000515">
    <property type="entry name" value="MetI-like"/>
</dbReference>
<evidence type="ECO:0000256" key="8">
    <source>
        <dbReference type="ARBA" id="ARBA00022741"/>
    </source>
</evidence>
<feature type="transmembrane region" description="Helical" evidence="12">
    <location>
        <begin position="20"/>
        <end position="45"/>
    </location>
</feature>
<evidence type="ECO:0000256" key="3">
    <source>
        <dbReference type="ARBA" id="ARBA00005417"/>
    </source>
</evidence>
<reference evidence="16" key="2">
    <citation type="submission" date="2020-09" db="EMBL/GenBank/DDBJ databases">
        <authorList>
            <person name="Dalcin Martins P."/>
        </authorList>
    </citation>
    <scope>NUCLEOTIDE SEQUENCE</scope>
    <source>
        <strain evidence="16">MAG47</strain>
    </source>
</reference>
<dbReference type="PROSITE" id="PS00211">
    <property type="entry name" value="ABC_TRANSPORTER_1"/>
    <property type="match status" value="1"/>
</dbReference>
<feature type="domain" description="ABC transporter" evidence="13">
    <location>
        <begin position="263"/>
        <end position="506"/>
    </location>
</feature>
<comment type="subcellular location">
    <subcellularLocation>
        <location evidence="2">Cell inner membrane</location>
        <topology evidence="2">Multi-pass membrane protein</topology>
    </subcellularLocation>
    <subcellularLocation>
        <location evidence="12">Cell membrane</location>
        <topology evidence="12">Multi-pass membrane protein</topology>
    </subcellularLocation>
    <subcellularLocation>
        <location evidence="1">Cell membrane</location>
        <topology evidence="1">Peripheral membrane protein</topology>
    </subcellularLocation>
</comment>
<reference evidence="16" key="3">
    <citation type="submission" date="2020-10" db="EMBL/GenBank/DDBJ databases">
        <title>Enrichment of novel Verrucomicrobia, Bacteroidetes and Krumholzibacteria in an oxygen-limited, methane- and iron-fed bioreactor inoculated with Bothnian Sea sediments.</title>
        <authorList>
            <person name="Martins P.D."/>
            <person name="de Jong A."/>
            <person name="Lenstra W.K."/>
            <person name="van Helmond N.A.G.M."/>
            <person name="Slomp C.P."/>
            <person name="Jetten M.S.M."/>
            <person name="Welte C.U."/>
            <person name="Rasigraf O."/>
        </authorList>
    </citation>
    <scope>NUCLEOTIDE SEQUENCE</scope>
    <source>
        <strain evidence="16">MAG47</strain>
    </source>
</reference>
<keyword evidence="11 12" id="KW-0472">Membrane</keyword>
<keyword evidence="5 12" id="KW-0813">Transport</keyword>
<dbReference type="SUPFAM" id="SSF161098">
    <property type="entry name" value="MetI-like"/>
    <property type="match status" value="1"/>
</dbReference>
<proteinExistence type="inferred from homology"/>
<evidence type="ECO:0000256" key="1">
    <source>
        <dbReference type="ARBA" id="ARBA00004202"/>
    </source>
</evidence>
<dbReference type="SUPFAM" id="SSF52540">
    <property type="entry name" value="P-loop containing nucleoside triphosphate hydrolases"/>
    <property type="match status" value="1"/>
</dbReference>
<feature type="transmembrane region" description="Helical" evidence="12">
    <location>
        <begin position="130"/>
        <end position="148"/>
    </location>
</feature>
<dbReference type="InterPro" id="IPR027417">
    <property type="entry name" value="P-loop_NTPase"/>
</dbReference>
<dbReference type="EMBL" id="JACZKO010000040">
    <property type="protein sequence ID" value="MBE0562138.1"/>
    <property type="molecule type" value="Genomic_DNA"/>
</dbReference>
<dbReference type="AlphaFoldDB" id="A0A011SV33"/>
<dbReference type="GeneID" id="61316180"/>
<name>A0A011SV33_BRUAN</name>
<dbReference type="PANTHER" id="PTHR43166:SF9">
    <property type="entry name" value="GLUTAMATE_ASPARTATE IMPORT ATP-BINDING PROTEIN GLTL"/>
    <property type="match status" value="1"/>
</dbReference>
<evidence type="ECO:0000259" key="14">
    <source>
        <dbReference type="PROSITE" id="PS50928"/>
    </source>
</evidence>
<dbReference type="Proteomes" id="UP000642265">
    <property type="component" value="Unassembled WGS sequence"/>
</dbReference>
<dbReference type="InterPro" id="IPR003439">
    <property type="entry name" value="ABC_transporter-like_ATP-bd"/>
</dbReference>
<evidence type="ECO:0000256" key="10">
    <source>
        <dbReference type="ARBA" id="ARBA00022989"/>
    </source>
</evidence>
<dbReference type="PROSITE" id="PS50893">
    <property type="entry name" value="ABC_TRANSPORTER_2"/>
    <property type="match status" value="1"/>
</dbReference>
<keyword evidence="10 12" id="KW-1133">Transmembrane helix</keyword>
<evidence type="ECO:0000256" key="2">
    <source>
        <dbReference type="ARBA" id="ARBA00004429"/>
    </source>
</evidence>
<dbReference type="GO" id="GO:0043190">
    <property type="term" value="C:ATP-binding cassette (ABC) transporter complex"/>
    <property type="evidence" value="ECO:0007669"/>
    <property type="project" value="InterPro"/>
</dbReference>
<dbReference type="PANTHER" id="PTHR43166">
    <property type="entry name" value="AMINO ACID IMPORT ATP-BINDING PROTEIN"/>
    <property type="match status" value="1"/>
</dbReference>
<dbReference type="InterPro" id="IPR050086">
    <property type="entry name" value="MetN_ABC_transporter-like"/>
</dbReference>
<keyword evidence="8" id="KW-0547">Nucleotide-binding</keyword>
<dbReference type="InterPro" id="IPR003593">
    <property type="entry name" value="AAA+_ATPase"/>
</dbReference>
<dbReference type="Proteomes" id="UP000441102">
    <property type="component" value="Unassembled WGS sequence"/>
</dbReference>
<dbReference type="InterPro" id="IPR035906">
    <property type="entry name" value="MetI-like_sf"/>
</dbReference>
<dbReference type="RefSeq" id="WP_010660494.1">
    <property type="nucleotide sequence ID" value="NZ_CP064062.1"/>
</dbReference>
<dbReference type="CDD" id="cd06261">
    <property type="entry name" value="TM_PBP2"/>
    <property type="match status" value="1"/>
</dbReference>
<evidence type="ECO:0000256" key="7">
    <source>
        <dbReference type="ARBA" id="ARBA00022692"/>
    </source>
</evidence>
<evidence type="ECO:0000313" key="17">
    <source>
        <dbReference type="Proteomes" id="UP000441102"/>
    </source>
</evidence>
<dbReference type="InterPro" id="IPR010065">
    <property type="entry name" value="AA_ABC_transptr_permease_3TM"/>
</dbReference>
<dbReference type="NCBIfam" id="TIGR01726">
    <property type="entry name" value="HEQRo_perm_3TM"/>
    <property type="match status" value="1"/>
</dbReference>
<comment type="caution">
    <text evidence="15">The sequence shown here is derived from an EMBL/GenBank/DDBJ whole genome shotgun (WGS) entry which is preliminary data.</text>
</comment>
<organism evidence="15 17">
    <name type="scientific">Brucella anthropi</name>
    <name type="common">Ochrobactrum anthropi</name>
    <dbReference type="NCBI Taxonomy" id="529"/>
    <lineage>
        <taxon>Bacteria</taxon>
        <taxon>Pseudomonadati</taxon>
        <taxon>Pseudomonadota</taxon>
        <taxon>Alphaproteobacteria</taxon>
        <taxon>Hyphomicrobiales</taxon>
        <taxon>Brucellaceae</taxon>
        <taxon>Brucella/Ochrobactrum group</taxon>
        <taxon>Brucella</taxon>
    </lineage>
</organism>
<feature type="transmembrane region" description="Helical" evidence="12">
    <location>
        <begin position="57"/>
        <end position="77"/>
    </location>
</feature>
<dbReference type="EMBL" id="WBWX01000015">
    <property type="protein sequence ID" value="KAB2791275.1"/>
    <property type="molecule type" value="Genomic_DNA"/>
</dbReference>
<evidence type="ECO:0000256" key="5">
    <source>
        <dbReference type="ARBA" id="ARBA00022448"/>
    </source>
</evidence>
<dbReference type="Gene3D" id="3.40.50.300">
    <property type="entry name" value="P-loop containing nucleotide triphosphate hydrolases"/>
    <property type="match status" value="1"/>
</dbReference>
<evidence type="ECO:0000256" key="12">
    <source>
        <dbReference type="RuleBase" id="RU363032"/>
    </source>
</evidence>
<dbReference type="PROSITE" id="PS50928">
    <property type="entry name" value="ABC_TM1"/>
    <property type="match status" value="1"/>
</dbReference>
<dbReference type="Pfam" id="PF00528">
    <property type="entry name" value="BPD_transp_1"/>
    <property type="match status" value="1"/>
</dbReference>
<feature type="transmembrane region" description="Helical" evidence="12">
    <location>
        <begin position="189"/>
        <end position="209"/>
    </location>
</feature>
<feature type="transmembrane region" description="Helical" evidence="12">
    <location>
        <begin position="160"/>
        <end position="180"/>
    </location>
</feature>
<comment type="similarity">
    <text evidence="3">Belongs to the ABC transporter superfamily.</text>
</comment>
<sequence length="510" mass="56230">MNYDWHYALGLLADRDFWEASWVVIKLSLLSWLLAAIAGFGLALAKQSSWSVINGPARAYIWFFRSLPLLVLLIFIYSLPQVFPVLRTLLSNAFAAGLIALVISETAYMAEIHRGGLLAIHKGQIEAGRALGLSFLGIQRLIVVPQAIRVSLPAMSNELVTIVKLTSLVSVISLAEILLVGQRLYTQNFLVLETLTVVAFFYVLIVTLFDRGLSMLERRSDVIRRGQKARTLSPQEVAAKLSGTEAPVDRAQGKSQQADTIALEATELRKAYGSHEVLKGVSLTVKSGEVISIIGRSGSGKTTFIRLLNGLERLDAGEVKLHGSPFISAELTQSGKHIFREDVSLIRDVGMVFQSFNLFNHKTVLENMLLAPLYHKIGARADLERQAFHYLNKVGMAAHAEKYPHQLSGGQQQRVAIARALMMSPSIILFDEPTSALDPETVEEVLGVIRSLASEGVTMVIVTHEMNFAFEVSDRILFMDAGKVVCDDTPDKLKSGIYPQLKPFLKNMTV</sequence>
<evidence type="ECO:0000256" key="11">
    <source>
        <dbReference type="ARBA" id="ARBA00023136"/>
    </source>
</evidence>
<dbReference type="GO" id="GO:0016887">
    <property type="term" value="F:ATP hydrolysis activity"/>
    <property type="evidence" value="ECO:0007669"/>
    <property type="project" value="InterPro"/>
</dbReference>
<comment type="similarity">
    <text evidence="4">Belongs to the binding-protein-dependent transport system permease family. HisMQ subfamily.</text>
</comment>